<name>A0A841JRZ6_9BACT</name>
<proteinExistence type="predicted"/>
<dbReference type="AlphaFoldDB" id="A0A841JRZ6"/>
<feature type="compositionally biased region" description="Basic and acidic residues" evidence="1">
    <location>
        <begin position="30"/>
        <end position="45"/>
    </location>
</feature>
<evidence type="ECO:0000313" key="2">
    <source>
        <dbReference type="EMBL" id="MBB6143297.1"/>
    </source>
</evidence>
<keyword evidence="3" id="KW-1185">Reference proteome</keyword>
<evidence type="ECO:0000313" key="3">
    <source>
        <dbReference type="Proteomes" id="UP000538666"/>
    </source>
</evidence>
<gene>
    <name evidence="2" type="ORF">HNQ77_001241</name>
</gene>
<sequence length="45" mass="5091">MRSRFAKKSLNKTDETCGGNAAKARSIMNNKEEKTSEHEKYNKSA</sequence>
<feature type="region of interest" description="Disordered" evidence="1">
    <location>
        <begin position="1"/>
        <end position="45"/>
    </location>
</feature>
<dbReference type="Proteomes" id="UP000538666">
    <property type="component" value="Unassembled WGS sequence"/>
</dbReference>
<feature type="compositionally biased region" description="Basic residues" evidence="1">
    <location>
        <begin position="1"/>
        <end position="10"/>
    </location>
</feature>
<dbReference type="EMBL" id="JACHEK010000002">
    <property type="protein sequence ID" value="MBB6143297.1"/>
    <property type="molecule type" value="Genomic_DNA"/>
</dbReference>
<organism evidence="2 3">
    <name type="scientific">Silvibacterium bohemicum</name>
    <dbReference type="NCBI Taxonomy" id="1577686"/>
    <lineage>
        <taxon>Bacteria</taxon>
        <taxon>Pseudomonadati</taxon>
        <taxon>Acidobacteriota</taxon>
        <taxon>Terriglobia</taxon>
        <taxon>Terriglobales</taxon>
        <taxon>Acidobacteriaceae</taxon>
        <taxon>Silvibacterium</taxon>
    </lineage>
</organism>
<protein>
    <submittedName>
        <fullName evidence="2">Uncharacterized protein</fullName>
    </submittedName>
</protein>
<accession>A0A841JRZ6</accession>
<evidence type="ECO:0000256" key="1">
    <source>
        <dbReference type="SAM" id="MobiDB-lite"/>
    </source>
</evidence>
<comment type="caution">
    <text evidence="2">The sequence shown here is derived from an EMBL/GenBank/DDBJ whole genome shotgun (WGS) entry which is preliminary data.</text>
</comment>
<reference evidence="2 3" key="1">
    <citation type="submission" date="2020-08" db="EMBL/GenBank/DDBJ databases">
        <title>Genomic Encyclopedia of Type Strains, Phase IV (KMG-IV): sequencing the most valuable type-strain genomes for metagenomic binning, comparative biology and taxonomic classification.</title>
        <authorList>
            <person name="Goeker M."/>
        </authorList>
    </citation>
    <scope>NUCLEOTIDE SEQUENCE [LARGE SCALE GENOMIC DNA]</scope>
    <source>
        <strain evidence="2 3">DSM 103733</strain>
    </source>
</reference>